<accession>A0AAV1WVH5</accession>
<dbReference type="AlphaFoldDB" id="A0AAV1WVH5"/>
<evidence type="ECO:0000313" key="2">
    <source>
        <dbReference type="EMBL" id="CAL0312731.1"/>
    </source>
</evidence>
<comment type="caution">
    <text evidence="2">The sequence shown here is derived from an EMBL/GenBank/DDBJ whole genome shotgun (WGS) entry which is preliminary data.</text>
</comment>
<reference evidence="2 3" key="1">
    <citation type="submission" date="2024-03" db="EMBL/GenBank/DDBJ databases">
        <authorList>
            <person name="Martinez-Hernandez J."/>
        </authorList>
    </citation>
    <scope>NUCLEOTIDE SEQUENCE [LARGE SCALE GENOMIC DNA]</scope>
</reference>
<evidence type="ECO:0000256" key="1">
    <source>
        <dbReference type="SAM" id="MobiDB-lite"/>
    </source>
</evidence>
<feature type="region of interest" description="Disordered" evidence="1">
    <location>
        <begin position="19"/>
        <end position="38"/>
    </location>
</feature>
<protein>
    <submittedName>
        <fullName evidence="2">Uncharacterized protein</fullName>
    </submittedName>
</protein>
<keyword evidence="3" id="KW-1185">Reference proteome</keyword>
<feature type="compositionally biased region" description="Polar residues" evidence="1">
    <location>
        <begin position="19"/>
        <end position="28"/>
    </location>
</feature>
<name>A0AAV1WVH5_LUPLU</name>
<dbReference type="Proteomes" id="UP001497480">
    <property type="component" value="Unassembled WGS sequence"/>
</dbReference>
<gene>
    <name evidence="2" type="ORF">LLUT_LOCUS13791</name>
</gene>
<proteinExistence type="predicted"/>
<organism evidence="2 3">
    <name type="scientific">Lupinus luteus</name>
    <name type="common">European yellow lupine</name>
    <dbReference type="NCBI Taxonomy" id="3873"/>
    <lineage>
        <taxon>Eukaryota</taxon>
        <taxon>Viridiplantae</taxon>
        <taxon>Streptophyta</taxon>
        <taxon>Embryophyta</taxon>
        <taxon>Tracheophyta</taxon>
        <taxon>Spermatophyta</taxon>
        <taxon>Magnoliopsida</taxon>
        <taxon>eudicotyledons</taxon>
        <taxon>Gunneridae</taxon>
        <taxon>Pentapetalae</taxon>
        <taxon>rosids</taxon>
        <taxon>fabids</taxon>
        <taxon>Fabales</taxon>
        <taxon>Fabaceae</taxon>
        <taxon>Papilionoideae</taxon>
        <taxon>50 kb inversion clade</taxon>
        <taxon>genistoids sensu lato</taxon>
        <taxon>core genistoids</taxon>
        <taxon>Genisteae</taxon>
        <taxon>Lupinus</taxon>
    </lineage>
</organism>
<evidence type="ECO:0000313" key="3">
    <source>
        <dbReference type="Proteomes" id="UP001497480"/>
    </source>
</evidence>
<dbReference type="EMBL" id="CAXHTB010000009">
    <property type="protein sequence ID" value="CAL0312731.1"/>
    <property type="molecule type" value="Genomic_DNA"/>
</dbReference>
<sequence>MHQATNINTDVKLVTVQAFGTSRNNPTPKQALRDKRECCSQEGQNEVLSYNRVDLIHELKSQYSEGELRRNPEMDYPQQYTHQYNYGSMLTSLVENNNNNGCDNEEHFRS</sequence>